<keyword evidence="3" id="KW-1185">Reference proteome</keyword>
<comment type="caution">
    <text evidence="2">The sequence shown here is derived from an EMBL/GenBank/DDBJ whole genome shotgun (WGS) entry which is preliminary data.</text>
</comment>
<dbReference type="PANTHER" id="PTHR10039">
    <property type="entry name" value="AMELOGENIN"/>
    <property type="match status" value="1"/>
</dbReference>
<dbReference type="AlphaFoldDB" id="A0A8H5KE00"/>
<dbReference type="EMBL" id="JAAOAQ010000047">
    <property type="protein sequence ID" value="KAF5570136.1"/>
    <property type="molecule type" value="Genomic_DNA"/>
</dbReference>
<organism evidence="2 3">
    <name type="scientific">Fusarium phyllophilum</name>
    <dbReference type="NCBI Taxonomy" id="47803"/>
    <lineage>
        <taxon>Eukaryota</taxon>
        <taxon>Fungi</taxon>
        <taxon>Dikarya</taxon>
        <taxon>Ascomycota</taxon>
        <taxon>Pezizomycotina</taxon>
        <taxon>Sordariomycetes</taxon>
        <taxon>Hypocreomycetidae</taxon>
        <taxon>Hypocreales</taxon>
        <taxon>Nectriaceae</taxon>
        <taxon>Fusarium</taxon>
        <taxon>Fusarium fujikuroi species complex</taxon>
    </lineage>
</organism>
<feature type="domain" description="DUF7791" evidence="1">
    <location>
        <begin position="127"/>
        <end position="238"/>
    </location>
</feature>
<proteinExistence type="predicted"/>
<evidence type="ECO:0000313" key="3">
    <source>
        <dbReference type="Proteomes" id="UP000582016"/>
    </source>
</evidence>
<evidence type="ECO:0000313" key="2">
    <source>
        <dbReference type="EMBL" id="KAF5570136.1"/>
    </source>
</evidence>
<name>A0A8H5KE00_9HYPO</name>
<sequence>MLQFLRDRFCHLLPNSRFSKERSQELCRRLVDKAQGVFLWLHLATRSIIEGIENNDSEDLLFARLNTLPGDLENLYIDLWQRMNARSPVYVETARRYFRYVLQAPGISISIGIGGHKRQYSLPWIIQIACAENFEIQEKLLKSKVTVELTEILQSYEDTKASIQSRCAGLLEVRPGKNYLHLFKRLGDNSNAFGEVAFIHRTAHDFLTDTEAGQGILGRGPLPDFSTETQLLNGRICTAIVLASEWPLSYIDSLIINGIVDFAKRWGSESLPLATEMLDAVRPLYDRKFIRSWDPSWVPSDPFLSLLTKYDLFDEFVISRLATETSPVLATSVLHKAWEPGYITLWFRRMSKKLYFELIKLGAVPHEYGISYIPKLLPFAAKETAFTNLLICFMIMSTHVPSEYRKDDEEELLRSLEMAMHMATTCQNLNKVVSLFAFIAGAGSMSILALQEAVGVFADLGPNFFAVFEVNIQFLLLYMISEIGADLADPVVAATQGQDLLSRINSPLVKIRYIRLQKAEDGKFEQDCSSRWTAQRVLPQVPLLRSDIELLFDVDFEGPSQELFMPLLESEERSKLDIITKYVGDRETEEVDLEDMMTSLAAENLGFCTYEEAGFIPPYEYLRWEREAGFDSWELFPLTMGRLETAAAVKEGIEGGK</sequence>
<dbReference type="Pfam" id="PF25053">
    <property type="entry name" value="DUF7791"/>
    <property type="match status" value="1"/>
</dbReference>
<reference evidence="2 3" key="1">
    <citation type="submission" date="2020-05" db="EMBL/GenBank/DDBJ databases">
        <title>Identification and distribution of gene clusters putatively required for synthesis of sphingolipid metabolism inhibitors in phylogenetically diverse species of the filamentous fungus Fusarium.</title>
        <authorList>
            <person name="Kim H.-S."/>
            <person name="Busman M."/>
            <person name="Brown D.W."/>
            <person name="Divon H."/>
            <person name="Uhlig S."/>
            <person name="Proctor R.H."/>
        </authorList>
    </citation>
    <scope>NUCLEOTIDE SEQUENCE [LARGE SCALE GENOMIC DNA]</scope>
    <source>
        <strain evidence="2 3">NRRL 13617</strain>
    </source>
</reference>
<gene>
    <name evidence="2" type="ORF">FPHYL_1412</name>
</gene>
<accession>A0A8H5KE00</accession>
<dbReference type="OrthoDB" id="5086500at2759"/>
<dbReference type="InterPro" id="IPR056693">
    <property type="entry name" value="DUF7791"/>
</dbReference>
<dbReference type="Proteomes" id="UP000582016">
    <property type="component" value="Unassembled WGS sequence"/>
</dbReference>
<protein>
    <recommendedName>
        <fullName evidence="1">DUF7791 domain-containing protein</fullName>
    </recommendedName>
</protein>
<dbReference type="PANTHER" id="PTHR10039:SF5">
    <property type="entry name" value="NACHT DOMAIN-CONTAINING PROTEIN"/>
    <property type="match status" value="1"/>
</dbReference>
<evidence type="ECO:0000259" key="1">
    <source>
        <dbReference type="Pfam" id="PF25053"/>
    </source>
</evidence>